<accession>A0ABT6C683</accession>
<name>A0ABT6C683_9MICO</name>
<proteinExistence type="predicted"/>
<feature type="chain" id="PRO_5045526111" evidence="2">
    <location>
        <begin position="33"/>
        <end position="228"/>
    </location>
</feature>
<dbReference type="InterPro" id="IPR047703">
    <property type="entry name" value="SCO2322-like"/>
</dbReference>
<keyword evidence="4" id="KW-1185">Reference proteome</keyword>
<evidence type="ECO:0000256" key="1">
    <source>
        <dbReference type="SAM" id="Phobius"/>
    </source>
</evidence>
<gene>
    <name evidence="3" type="ORF">P4R38_08585</name>
</gene>
<dbReference type="RefSeq" id="WP_275238983.1">
    <property type="nucleotide sequence ID" value="NZ_JARFJC010000031.1"/>
</dbReference>
<keyword evidence="1" id="KW-1133">Transmembrane helix</keyword>
<feature type="signal peptide" evidence="2">
    <location>
        <begin position="1"/>
        <end position="32"/>
    </location>
</feature>
<dbReference type="NCBIfam" id="NF040672">
    <property type="entry name" value="SCO2322_fam"/>
    <property type="match status" value="1"/>
</dbReference>
<evidence type="ECO:0000313" key="3">
    <source>
        <dbReference type="EMBL" id="MDF8264295.1"/>
    </source>
</evidence>
<dbReference type="Proteomes" id="UP001528912">
    <property type="component" value="Unassembled WGS sequence"/>
</dbReference>
<organism evidence="3 4">
    <name type="scientific">Luteipulveratus flavus</name>
    <dbReference type="NCBI Taxonomy" id="3031728"/>
    <lineage>
        <taxon>Bacteria</taxon>
        <taxon>Bacillati</taxon>
        <taxon>Actinomycetota</taxon>
        <taxon>Actinomycetes</taxon>
        <taxon>Micrococcales</taxon>
        <taxon>Dermacoccaceae</taxon>
        <taxon>Luteipulveratus</taxon>
    </lineage>
</organism>
<evidence type="ECO:0000313" key="4">
    <source>
        <dbReference type="Proteomes" id="UP001528912"/>
    </source>
</evidence>
<comment type="caution">
    <text evidence="3">The sequence shown here is derived from an EMBL/GenBank/DDBJ whole genome shotgun (WGS) entry which is preliminary data.</text>
</comment>
<evidence type="ECO:0000256" key="2">
    <source>
        <dbReference type="SAM" id="SignalP"/>
    </source>
</evidence>
<protein>
    <submittedName>
        <fullName evidence="3">SCO2322 family protein</fullName>
    </submittedName>
</protein>
<reference evidence="3 4" key="1">
    <citation type="submission" date="2023-03" db="EMBL/GenBank/DDBJ databases">
        <title>YIM 133296 draft genome.</title>
        <authorList>
            <person name="Xiong L."/>
        </authorList>
    </citation>
    <scope>NUCLEOTIDE SEQUENCE [LARGE SCALE GENOMIC DNA]</scope>
    <source>
        <strain evidence="3 4">YIM 133296</strain>
    </source>
</reference>
<sequence>MKTARSGRVMLLVSLVAALTLSGLAAAPSASAATYRFWGYFQLKGTSWSFAQKGPADTKPADGSVEGWRWAVAGETDSRAPRGTVTFEKACAGIPAKPGTKRVAVVLDYGRAADAESGTPPKPAARCTQVPAAATGADVLAAVSSVRTDKSLVCGVDGWPASGCGGPVQNVSAAAKATDDTVAIPVAAQEKSDDSGTRTTVFVVAGIAVLLLIGALVTVARRRRTGTA</sequence>
<keyword evidence="1" id="KW-0472">Membrane</keyword>
<dbReference type="EMBL" id="JAROAV010000027">
    <property type="protein sequence ID" value="MDF8264295.1"/>
    <property type="molecule type" value="Genomic_DNA"/>
</dbReference>
<keyword evidence="1" id="KW-0812">Transmembrane</keyword>
<feature type="transmembrane region" description="Helical" evidence="1">
    <location>
        <begin position="201"/>
        <end position="220"/>
    </location>
</feature>
<keyword evidence="2" id="KW-0732">Signal</keyword>